<dbReference type="EMBL" id="CP062222">
    <property type="protein sequence ID" value="QTC92529.1"/>
    <property type="molecule type" value="Genomic_DNA"/>
</dbReference>
<dbReference type="KEGG" id="bgoe:IFJ75_06575"/>
<proteinExistence type="predicted"/>
<sequence>MTHIDPGAPPEFPDEPAETPDIDPGGAPDELPQIDPGIGDEPDSRTFDQNAS</sequence>
<name>A0A975GX55_9CAUL</name>
<organism evidence="2 3">
    <name type="scientific">Brevundimonas goettingensis</name>
    <dbReference type="NCBI Taxonomy" id="2774190"/>
    <lineage>
        <taxon>Bacteria</taxon>
        <taxon>Pseudomonadati</taxon>
        <taxon>Pseudomonadota</taxon>
        <taxon>Alphaproteobacteria</taxon>
        <taxon>Caulobacterales</taxon>
        <taxon>Caulobacteraceae</taxon>
        <taxon>Brevundimonas</taxon>
    </lineage>
</organism>
<feature type="compositionally biased region" description="Acidic residues" evidence="1">
    <location>
        <begin position="12"/>
        <end position="21"/>
    </location>
</feature>
<dbReference type="RefSeq" id="WP_207931810.1">
    <property type="nucleotide sequence ID" value="NZ_CP062222.1"/>
</dbReference>
<dbReference type="Proteomes" id="UP000663918">
    <property type="component" value="Chromosome"/>
</dbReference>
<accession>A0A975GX55</accession>
<evidence type="ECO:0000256" key="1">
    <source>
        <dbReference type="SAM" id="MobiDB-lite"/>
    </source>
</evidence>
<evidence type="ECO:0000313" key="3">
    <source>
        <dbReference type="Proteomes" id="UP000663918"/>
    </source>
</evidence>
<keyword evidence="3" id="KW-1185">Reference proteome</keyword>
<gene>
    <name evidence="2" type="ORF">IFJ75_06575</name>
</gene>
<feature type="region of interest" description="Disordered" evidence="1">
    <location>
        <begin position="1"/>
        <end position="52"/>
    </location>
</feature>
<evidence type="ECO:0000313" key="2">
    <source>
        <dbReference type="EMBL" id="QTC92529.1"/>
    </source>
</evidence>
<dbReference type="AlphaFoldDB" id="A0A975GX55"/>
<protein>
    <submittedName>
        <fullName evidence="2">Uncharacterized protein</fullName>
    </submittedName>
</protein>
<reference evidence="2" key="1">
    <citation type="submission" date="2020-09" db="EMBL/GenBank/DDBJ databases">
        <title>Brevundimonas sp. LVF2 isolated from a puddle in Goettingen, Germany.</title>
        <authorList>
            <person name="Friedrich I."/>
            <person name="Klassen A."/>
            <person name="Hannes N."/>
            <person name="Schneider D."/>
            <person name="Hertel R."/>
            <person name="Daniel R."/>
        </authorList>
    </citation>
    <scope>NUCLEOTIDE SEQUENCE</scope>
    <source>
        <strain evidence="2">LVF2</strain>
    </source>
</reference>